<dbReference type="Gene3D" id="3.40.605.10">
    <property type="entry name" value="Aldehyde Dehydrogenase, Chain A, domain 1"/>
    <property type="match status" value="1"/>
</dbReference>
<proteinExistence type="inferred from homology"/>
<dbReference type="AlphaFoldDB" id="W4VML7"/>
<dbReference type="InterPro" id="IPR016161">
    <property type="entry name" value="Ald_DH/histidinol_DH"/>
</dbReference>
<sequence length="220" mass="24421">MVDFQSYNKSFINGEWVKGGASKRTYQNINPYDQTILQEISIATADQLAESFRIAKESQKQWAMSTADERKEVLRKVSGFLKDHREEIIEIIIRETGGSYIKANVEIDLTVDLVEEAVHMADQLGESKEVDALIEGKRNKVFRLPLGVITSISPFNFPMNLSMRTIAPAIALGNSVVHKPDIQTAMTGGVIIAKAFEDAGLPKGIFNCILTDLEEIGMIC</sequence>
<evidence type="ECO:0000256" key="2">
    <source>
        <dbReference type="ARBA" id="ARBA00023002"/>
    </source>
</evidence>
<dbReference type="InterPro" id="IPR016162">
    <property type="entry name" value="Ald_DH_N"/>
</dbReference>
<dbReference type="GO" id="GO:0016491">
    <property type="term" value="F:oxidoreductase activity"/>
    <property type="evidence" value="ECO:0007669"/>
    <property type="project" value="UniProtKB-KW"/>
</dbReference>
<evidence type="ECO:0000256" key="3">
    <source>
        <dbReference type="ARBA" id="ARBA00023027"/>
    </source>
</evidence>
<keyword evidence="6" id="KW-1185">Reference proteome</keyword>
<dbReference type="InterPro" id="IPR015590">
    <property type="entry name" value="Aldehyde_DH_dom"/>
</dbReference>
<organism evidence="5 6">
    <name type="scientific">Gracilibacillus boraciitolerans JCM 21714</name>
    <dbReference type="NCBI Taxonomy" id="1298598"/>
    <lineage>
        <taxon>Bacteria</taxon>
        <taxon>Bacillati</taxon>
        <taxon>Bacillota</taxon>
        <taxon>Bacilli</taxon>
        <taxon>Bacillales</taxon>
        <taxon>Bacillaceae</taxon>
        <taxon>Gracilibacillus</taxon>
    </lineage>
</organism>
<accession>W4VML7</accession>
<name>W4VML7_9BACI</name>
<reference evidence="5 6" key="1">
    <citation type="journal article" date="2014" name="Genome Announc.">
        <title>Draft Genome Sequence of the Boron-Tolerant and Moderately Halotolerant Bacterium Gracilibacillus boraciitolerans JCM 21714T.</title>
        <authorList>
            <person name="Ahmed I."/>
            <person name="Oshima K."/>
            <person name="Suda W."/>
            <person name="Kitamura K."/>
            <person name="Iida T."/>
            <person name="Ohmori Y."/>
            <person name="Fujiwara T."/>
            <person name="Hattori M."/>
            <person name="Ohkuma M."/>
        </authorList>
    </citation>
    <scope>NUCLEOTIDE SEQUENCE [LARGE SCALE GENOMIC DNA]</scope>
    <source>
        <strain evidence="5 6">JCM 21714</strain>
    </source>
</reference>
<evidence type="ECO:0000259" key="4">
    <source>
        <dbReference type="Pfam" id="PF00171"/>
    </source>
</evidence>
<dbReference type="PANTHER" id="PTHR42986:SF1">
    <property type="entry name" value="BENZALDEHYDE DEHYDROGENASE YFMT"/>
    <property type="match status" value="1"/>
</dbReference>
<evidence type="ECO:0000256" key="1">
    <source>
        <dbReference type="ARBA" id="ARBA00009986"/>
    </source>
</evidence>
<dbReference type="Proteomes" id="UP000019102">
    <property type="component" value="Unassembled WGS sequence"/>
</dbReference>
<dbReference type="STRING" id="1298598.JCM21714_3221"/>
<dbReference type="SUPFAM" id="SSF53720">
    <property type="entry name" value="ALDH-like"/>
    <property type="match status" value="1"/>
</dbReference>
<evidence type="ECO:0000313" key="5">
    <source>
        <dbReference type="EMBL" id="GAE94088.1"/>
    </source>
</evidence>
<dbReference type="Pfam" id="PF00171">
    <property type="entry name" value="Aldedh"/>
    <property type="match status" value="1"/>
</dbReference>
<keyword evidence="3" id="KW-0520">NAD</keyword>
<dbReference type="EMBL" id="BAVS01000019">
    <property type="protein sequence ID" value="GAE94088.1"/>
    <property type="molecule type" value="Genomic_DNA"/>
</dbReference>
<feature type="domain" description="Aldehyde dehydrogenase" evidence="4">
    <location>
        <begin position="16"/>
        <end position="217"/>
    </location>
</feature>
<gene>
    <name evidence="5" type="ORF">JCM21714_3221</name>
</gene>
<comment type="caution">
    <text evidence="5">The sequence shown here is derived from an EMBL/GenBank/DDBJ whole genome shotgun (WGS) entry which is preliminary data.</text>
</comment>
<keyword evidence="2" id="KW-0560">Oxidoreductase</keyword>
<protein>
    <submittedName>
        <fullName evidence="5">Aldehyde dehydrogenase</fullName>
    </submittedName>
</protein>
<comment type="similarity">
    <text evidence="1">Belongs to the aldehyde dehydrogenase family.</text>
</comment>
<dbReference type="PANTHER" id="PTHR42986">
    <property type="entry name" value="BENZALDEHYDE DEHYDROGENASE YFMT"/>
    <property type="match status" value="1"/>
</dbReference>
<dbReference type="eggNOG" id="COG1012">
    <property type="taxonomic scope" value="Bacteria"/>
</dbReference>
<evidence type="ECO:0000313" key="6">
    <source>
        <dbReference type="Proteomes" id="UP000019102"/>
    </source>
</evidence>